<sequence length="92" mass="10453">MVALFISIIFWLIGLVIIFSGRLVINRIHKMDHELEKKAKALKFKDNSASMAATIEDKALDMVPWYLVRLSATIIGMIFIVFGFVALGFMFD</sequence>
<keyword evidence="1" id="KW-1133">Transmembrane helix</keyword>
<evidence type="ECO:0000313" key="3">
    <source>
        <dbReference type="Proteomes" id="UP000295416"/>
    </source>
</evidence>
<proteinExistence type="predicted"/>
<protein>
    <recommendedName>
        <fullName evidence="4">DUF3899 domain-containing protein</fullName>
    </recommendedName>
</protein>
<feature type="transmembrane region" description="Helical" evidence="1">
    <location>
        <begin position="6"/>
        <end position="25"/>
    </location>
</feature>
<dbReference type="OrthoDB" id="2925158at2"/>
<keyword evidence="1" id="KW-0472">Membrane</keyword>
<dbReference type="RefSeq" id="WP_132747145.1">
    <property type="nucleotide sequence ID" value="NZ_SLXK01000027.1"/>
</dbReference>
<gene>
    <name evidence="2" type="ORF">EV207_12715</name>
</gene>
<accession>A0A4R2NQW6</accession>
<evidence type="ECO:0008006" key="4">
    <source>
        <dbReference type="Google" id="ProtNLM"/>
    </source>
</evidence>
<keyword evidence="1" id="KW-0812">Transmembrane</keyword>
<evidence type="ECO:0000313" key="2">
    <source>
        <dbReference type="EMBL" id="TCP24092.1"/>
    </source>
</evidence>
<dbReference type="EMBL" id="SLXK01000027">
    <property type="protein sequence ID" value="TCP24092.1"/>
    <property type="molecule type" value="Genomic_DNA"/>
</dbReference>
<dbReference type="AlphaFoldDB" id="A0A4R2NQW6"/>
<evidence type="ECO:0000256" key="1">
    <source>
        <dbReference type="SAM" id="Phobius"/>
    </source>
</evidence>
<reference evidence="2 3" key="1">
    <citation type="submission" date="2019-03" db="EMBL/GenBank/DDBJ databases">
        <title>Genomic Encyclopedia of Type Strains, Phase IV (KMG-IV): sequencing the most valuable type-strain genomes for metagenomic binning, comparative biology and taxonomic classification.</title>
        <authorList>
            <person name="Goeker M."/>
        </authorList>
    </citation>
    <scope>NUCLEOTIDE SEQUENCE [LARGE SCALE GENOMIC DNA]</scope>
    <source>
        <strain evidence="2 3">DSM 19377</strain>
    </source>
</reference>
<keyword evidence="3" id="KW-1185">Reference proteome</keyword>
<name>A0A4R2NQW6_9BACL</name>
<feature type="transmembrane region" description="Helical" evidence="1">
    <location>
        <begin position="66"/>
        <end position="91"/>
    </location>
</feature>
<dbReference type="Proteomes" id="UP000295416">
    <property type="component" value="Unassembled WGS sequence"/>
</dbReference>
<organism evidence="2 3">
    <name type="scientific">Scopulibacillus darangshiensis</name>
    <dbReference type="NCBI Taxonomy" id="442528"/>
    <lineage>
        <taxon>Bacteria</taxon>
        <taxon>Bacillati</taxon>
        <taxon>Bacillota</taxon>
        <taxon>Bacilli</taxon>
        <taxon>Bacillales</taxon>
        <taxon>Sporolactobacillaceae</taxon>
        <taxon>Scopulibacillus</taxon>
    </lineage>
</organism>
<comment type="caution">
    <text evidence="2">The sequence shown here is derived from an EMBL/GenBank/DDBJ whole genome shotgun (WGS) entry which is preliminary data.</text>
</comment>